<sequence length="430" mass="46082">MKENSSSALYSGYIIDGTRMDETPAQMLEECMSPGTADDDSAEGHPADTIIDESSDPEPGCVRHDGASVMEYLDLILAKAGKVRSVNPAFPDFSTRLRLAGAIIDSLWAEGHFRLENLRINAAWEWDSAPVGNMAAFYFSVQAASEYIYDLGTSLAAYSFRDRPGPCRVTFSASSVSGQSETSGYSEESAGFTFDDNGEIPEDPDDMFSEGLPDGFAGRPDDSSAADKGTSTGEISGKHKGSWISHERKCPDKALPDQKSWLIYIPFDTCSHRLGGSLLEEVTGSSSDTCPEIRDPDYFIDCFEVVRELVEDGVIIAGATVSDGGLLTAAARLCRKTGACIDVSGIVASYMEKDIVKILFAEIPGILVQISGNEYDYTDSQLLLQDVAYYPIGHPGKGDGKISVVHSSRSDVAGILASLIGGIDSSEGED</sequence>
<dbReference type="PANTHER" id="PTHR10099:SF1">
    <property type="entry name" value="PHOSPHORIBOSYLFORMYLGLYCINAMIDINE SYNTHASE"/>
    <property type="match status" value="1"/>
</dbReference>
<dbReference type="EMBL" id="JADIMK010000069">
    <property type="protein sequence ID" value="MBO8456073.1"/>
    <property type="molecule type" value="Genomic_DNA"/>
</dbReference>
<feature type="region of interest" description="Disordered" evidence="1">
    <location>
        <begin position="32"/>
        <end position="59"/>
    </location>
</feature>
<gene>
    <name evidence="3" type="ORF">IAC08_06675</name>
</gene>
<proteinExistence type="predicted"/>
<dbReference type="GO" id="GO:0004642">
    <property type="term" value="F:phosphoribosylformylglycinamidine synthase activity"/>
    <property type="evidence" value="ECO:0007669"/>
    <property type="project" value="TreeGrafter"/>
</dbReference>
<evidence type="ECO:0000313" key="3">
    <source>
        <dbReference type="EMBL" id="MBO8456073.1"/>
    </source>
</evidence>
<dbReference type="PANTHER" id="PTHR10099">
    <property type="entry name" value="PHOSPHORIBOSYLFORMYLGLYCINAMIDINE SYNTHASE"/>
    <property type="match status" value="1"/>
</dbReference>
<feature type="region of interest" description="Disordered" evidence="1">
    <location>
        <begin position="196"/>
        <end position="243"/>
    </location>
</feature>
<dbReference type="GO" id="GO:0006164">
    <property type="term" value="P:purine nucleotide biosynthetic process"/>
    <property type="evidence" value="ECO:0007669"/>
    <property type="project" value="TreeGrafter"/>
</dbReference>
<dbReference type="SUPFAM" id="SSF56042">
    <property type="entry name" value="PurM C-terminal domain-like"/>
    <property type="match status" value="1"/>
</dbReference>
<evidence type="ECO:0000259" key="2">
    <source>
        <dbReference type="Pfam" id="PF02769"/>
    </source>
</evidence>
<dbReference type="InterPro" id="IPR036676">
    <property type="entry name" value="PurM-like_C_sf"/>
</dbReference>
<protein>
    <recommendedName>
        <fullName evidence="2">PurM-like C-terminal domain-containing protein</fullName>
    </recommendedName>
</protein>
<dbReference type="Proteomes" id="UP000823617">
    <property type="component" value="Unassembled WGS sequence"/>
</dbReference>
<dbReference type="InterPro" id="IPR010918">
    <property type="entry name" value="PurM-like_C_dom"/>
</dbReference>
<organism evidence="3 4">
    <name type="scientific">Candidatus Cryptobacteroides intestinigallinarum</name>
    <dbReference type="NCBI Taxonomy" id="2840767"/>
    <lineage>
        <taxon>Bacteria</taxon>
        <taxon>Pseudomonadati</taxon>
        <taxon>Bacteroidota</taxon>
        <taxon>Bacteroidia</taxon>
        <taxon>Bacteroidales</taxon>
        <taxon>Candidatus Cryptobacteroides</taxon>
    </lineage>
</organism>
<comment type="caution">
    <text evidence="3">The sequence shown here is derived from an EMBL/GenBank/DDBJ whole genome shotgun (WGS) entry which is preliminary data.</text>
</comment>
<feature type="compositionally biased region" description="Acidic residues" evidence="1">
    <location>
        <begin position="196"/>
        <end position="208"/>
    </location>
</feature>
<name>A0A9D9HLK1_9BACT</name>
<feature type="domain" description="PurM-like C-terminal" evidence="2">
    <location>
        <begin position="271"/>
        <end position="369"/>
    </location>
</feature>
<evidence type="ECO:0000256" key="1">
    <source>
        <dbReference type="SAM" id="MobiDB-lite"/>
    </source>
</evidence>
<evidence type="ECO:0000313" key="4">
    <source>
        <dbReference type="Proteomes" id="UP000823617"/>
    </source>
</evidence>
<dbReference type="AlphaFoldDB" id="A0A9D9HLK1"/>
<dbReference type="Gene3D" id="3.90.650.10">
    <property type="entry name" value="PurM-like C-terminal domain"/>
    <property type="match status" value="1"/>
</dbReference>
<reference evidence="3" key="1">
    <citation type="submission" date="2020-10" db="EMBL/GenBank/DDBJ databases">
        <authorList>
            <person name="Gilroy R."/>
        </authorList>
    </citation>
    <scope>NUCLEOTIDE SEQUENCE</scope>
    <source>
        <strain evidence="3">B1-3475</strain>
    </source>
</reference>
<dbReference type="GO" id="GO:0005737">
    <property type="term" value="C:cytoplasm"/>
    <property type="evidence" value="ECO:0007669"/>
    <property type="project" value="TreeGrafter"/>
</dbReference>
<reference evidence="3" key="2">
    <citation type="journal article" date="2021" name="PeerJ">
        <title>Extensive microbial diversity within the chicken gut microbiome revealed by metagenomics and culture.</title>
        <authorList>
            <person name="Gilroy R."/>
            <person name="Ravi A."/>
            <person name="Getino M."/>
            <person name="Pursley I."/>
            <person name="Horton D.L."/>
            <person name="Alikhan N.F."/>
            <person name="Baker D."/>
            <person name="Gharbi K."/>
            <person name="Hall N."/>
            <person name="Watson M."/>
            <person name="Adriaenssens E.M."/>
            <person name="Foster-Nyarko E."/>
            <person name="Jarju S."/>
            <person name="Secka A."/>
            <person name="Antonio M."/>
            <person name="Oren A."/>
            <person name="Chaudhuri R.R."/>
            <person name="La Ragione R."/>
            <person name="Hildebrand F."/>
            <person name="Pallen M.J."/>
        </authorList>
    </citation>
    <scope>NUCLEOTIDE SEQUENCE</scope>
    <source>
        <strain evidence="3">B1-3475</strain>
    </source>
</reference>
<dbReference type="Pfam" id="PF02769">
    <property type="entry name" value="AIRS_C"/>
    <property type="match status" value="1"/>
</dbReference>
<accession>A0A9D9HLK1</accession>